<dbReference type="Gene3D" id="3.40.50.300">
    <property type="entry name" value="P-loop containing nucleotide triphosphate hydrolases"/>
    <property type="match status" value="2"/>
</dbReference>
<dbReference type="Gene3D" id="1.10.150.300">
    <property type="entry name" value="TGS-like domain"/>
    <property type="match status" value="1"/>
</dbReference>
<dbReference type="InterPro" id="IPR013029">
    <property type="entry name" value="YchF_C"/>
</dbReference>
<organism evidence="6 7">
    <name type="scientific">Candidatus Collierbacteria bacterium CG10_big_fil_rev_8_21_14_0_10_44_9</name>
    <dbReference type="NCBI Taxonomy" id="1974535"/>
    <lineage>
        <taxon>Bacteria</taxon>
        <taxon>Candidatus Collieribacteriota</taxon>
    </lineage>
</organism>
<dbReference type="InterPro" id="IPR027417">
    <property type="entry name" value="P-loop_NTPase"/>
</dbReference>
<gene>
    <name evidence="6" type="ORF">COT87_02400</name>
</gene>
<dbReference type="Pfam" id="PF01926">
    <property type="entry name" value="MMR_HSR1"/>
    <property type="match status" value="1"/>
</dbReference>
<dbReference type="SUPFAM" id="SSF81271">
    <property type="entry name" value="TGS-like"/>
    <property type="match status" value="1"/>
</dbReference>
<protein>
    <submittedName>
        <fullName evidence="6">Redox-regulated ATPase YchF</fullName>
    </submittedName>
</protein>
<dbReference type="InterPro" id="IPR012676">
    <property type="entry name" value="TGS-like"/>
</dbReference>
<dbReference type="GO" id="GO:0005524">
    <property type="term" value="F:ATP binding"/>
    <property type="evidence" value="ECO:0007669"/>
    <property type="project" value="UniProtKB-KW"/>
</dbReference>
<dbReference type="PANTHER" id="PTHR23305">
    <property type="entry name" value="OBG GTPASE FAMILY"/>
    <property type="match status" value="1"/>
</dbReference>
<keyword evidence="2" id="KW-0067">ATP-binding</keyword>
<dbReference type="InterPro" id="IPR006073">
    <property type="entry name" value="GTP-bd"/>
</dbReference>
<dbReference type="AlphaFoldDB" id="A0A2H0VIG8"/>
<evidence type="ECO:0000259" key="5">
    <source>
        <dbReference type="PROSITE" id="PS51880"/>
    </source>
</evidence>
<dbReference type="PROSITE" id="PS51880">
    <property type="entry name" value="TGS"/>
    <property type="match status" value="1"/>
</dbReference>
<feature type="domain" description="TGS" evidence="5">
    <location>
        <begin position="232"/>
        <end position="315"/>
    </location>
</feature>
<dbReference type="GO" id="GO:0016887">
    <property type="term" value="F:ATP hydrolysis activity"/>
    <property type="evidence" value="ECO:0007669"/>
    <property type="project" value="TreeGrafter"/>
</dbReference>
<reference evidence="7" key="1">
    <citation type="submission" date="2017-09" db="EMBL/GenBank/DDBJ databases">
        <title>Depth-based differentiation of microbial function through sediment-hosted aquifers and enrichment of novel symbionts in the deep terrestrial subsurface.</title>
        <authorList>
            <person name="Probst A.J."/>
            <person name="Ladd B."/>
            <person name="Jarett J.K."/>
            <person name="Geller-Mcgrath D.E."/>
            <person name="Sieber C.M.K."/>
            <person name="Emerson J.B."/>
            <person name="Anantharaman K."/>
            <person name="Thomas B.C."/>
            <person name="Malmstrom R."/>
            <person name="Stieglmeier M."/>
            <person name="Klingl A."/>
            <person name="Woyke T."/>
            <person name="Ryan C.M."/>
            <person name="Banfield J.F."/>
        </authorList>
    </citation>
    <scope>NUCLEOTIDE SEQUENCE [LARGE SCALE GENOMIC DNA]</scope>
</reference>
<sequence>MLSVGIVGLPNVGKSTLFNALLSKQQAFVANYPFATIEPNVGIVPVPDARLESLAKIINLQFTIHKEIPIRPATVTFLDIAGLVKGASQGEGLGNKFLSHIRETSVILHVIRAFTDHNIIKQGVSDPKSDFETIKTELGLADLKTKPPHFSEKPYLIAVNVDESELVKSSELEGQYAQMLGVSKDLIVIVSAKTEAELCDLSESEQREYLRDLGVEQSGLERLIKKAYGALGLMSFLTAGEIEVRAWTIPVGTLAPEASGVIHTGFIKHFIAAKVCHYNDFIEYRGWKGAAEKGKVRTEGKTYVMQEGDVVEFMIGK</sequence>
<dbReference type="GO" id="GO:0005737">
    <property type="term" value="C:cytoplasm"/>
    <property type="evidence" value="ECO:0007669"/>
    <property type="project" value="TreeGrafter"/>
</dbReference>
<dbReference type="SUPFAM" id="SSF52540">
    <property type="entry name" value="P-loop containing nucleoside triphosphate hydrolases"/>
    <property type="match status" value="1"/>
</dbReference>
<proteinExistence type="predicted"/>
<dbReference type="InterPro" id="IPR031167">
    <property type="entry name" value="G_OBG"/>
</dbReference>
<evidence type="ECO:0000256" key="3">
    <source>
        <dbReference type="ARBA" id="ARBA00022842"/>
    </source>
</evidence>
<evidence type="ECO:0000256" key="2">
    <source>
        <dbReference type="ARBA" id="ARBA00022840"/>
    </source>
</evidence>
<dbReference type="PROSITE" id="PS51710">
    <property type="entry name" value="G_OBG"/>
    <property type="match status" value="1"/>
</dbReference>
<dbReference type="Gene3D" id="3.10.20.30">
    <property type="match status" value="2"/>
</dbReference>
<evidence type="ECO:0000313" key="7">
    <source>
        <dbReference type="Proteomes" id="UP000230796"/>
    </source>
</evidence>
<dbReference type="InterPro" id="IPR012675">
    <property type="entry name" value="Beta-grasp_dom_sf"/>
</dbReference>
<dbReference type="Proteomes" id="UP000230796">
    <property type="component" value="Unassembled WGS sequence"/>
</dbReference>
<dbReference type="EMBL" id="PFAF01000046">
    <property type="protein sequence ID" value="PIR98897.1"/>
    <property type="molecule type" value="Genomic_DNA"/>
</dbReference>
<evidence type="ECO:0000256" key="1">
    <source>
        <dbReference type="ARBA" id="ARBA00022741"/>
    </source>
</evidence>
<feature type="domain" description="OBG-type G" evidence="4">
    <location>
        <begin position="2"/>
        <end position="210"/>
    </location>
</feature>
<dbReference type="InterPro" id="IPR004095">
    <property type="entry name" value="TGS"/>
</dbReference>
<name>A0A2H0VIG8_9BACT</name>
<dbReference type="PANTHER" id="PTHR23305:SF18">
    <property type="entry name" value="OBG-TYPE G DOMAIN-CONTAINING PROTEIN"/>
    <property type="match status" value="1"/>
</dbReference>
<accession>A0A2H0VIG8</accession>
<dbReference type="InterPro" id="IPR023192">
    <property type="entry name" value="TGS-like_dom_sf"/>
</dbReference>
<keyword evidence="1" id="KW-0547">Nucleotide-binding</keyword>
<dbReference type="PRINTS" id="PR00326">
    <property type="entry name" value="GTP1OBG"/>
</dbReference>
<dbReference type="Pfam" id="PF06071">
    <property type="entry name" value="YchF-GTPase_C"/>
    <property type="match status" value="1"/>
</dbReference>
<dbReference type="FunFam" id="3.10.20.30:FF:000001">
    <property type="entry name" value="Ribosome-binding ATPase YchF"/>
    <property type="match status" value="1"/>
</dbReference>
<evidence type="ECO:0000259" key="4">
    <source>
        <dbReference type="PROSITE" id="PS51710"/>
    </source>
</evidence>
<comment type="caution">
    <text evidence="6">The sequence shown here is derived from an EMBL/GenBank/DDBJ whole genome shotgun (WGS) entry which is preliminary data.</text>
</comment>
<dbReference type="GO" id="GO:0005525">
    <property type="term" value="F:GTP binding"/>
    <property type="evidence" value="ECO:0007669"/>
    <property type="project" value="InterPro"/>
</dbReference>
<keyword evidence="3" id="KW-0460">Magnesium</keyword>
<evidence type="ECO:0000313" key="6">
    <source>
        <dbReference type="EMBL" id="PIR98897.1"/>
    </source>
</evidence>